<evidence type="ECO:0000256" key="4">
    <source>
        <dbReference type="ARBA" id="ARBA00022723"/>
    </source>
</evidence>
<keyword evidence="8" id="KW-1185">Reference proteome</keyword>
<comment type="subunit">
    <text evidence="3">Homotetramer.</text>
</comment>
<dbReference type="InterPro" id="IPR023214">
    <property type="entry name" value="HAD_sf"/>
</dbReference>
<evidence type="ECO:0000313" key="7">
    <source>
        <dbReference type="EMBL" id="GAA4788862.1"/>
    </source>
</evidence>
<evidence type="ECO:0000313" key="8">
    <source>
        <dbReference type="Proteomes" id="UP001501411"/>
    </source>
</evidence>
<dbReference type="NCBIfam" id="TIGR01670">
    <property type="entry name" value="KdsC-phosphatas"/>
    <property type="match status" value="1"/>
</dbReference>
<dbReference type="SFLD" id="SFLDG01136">
    <property type="entry name" value="C1.6:_Phosphoserine_Phosphatas"/>
    <property type="match status" value="1"/>
</dbReference>
<name>A0ABP9B153_9SPHI</name>
<evidence type="ECO:0000256" key="1">
    <source>
        <dbReference type="ARBA" id="ARBA00001946"/>
    </source>
</evidence>
<dbReference type="SUPFAM" id="SSF56784">
    <property type="entry name" value="HAD-like"/>
    <property type="match status" value="1"/>
</dbReference>
<organism evidence="7 8">
    <name type="scientific">Olivibacter ginsenosidimutans</name>
    <dbReference type="NCBI Taxonomy" id="1176537"/>
    <lineage>
        <taxon>Bacteria</taxon>
        <taxon>Pseudomonadati</taxon>
        <taxon>Bacteroidota</taxon>
        <taxon>Sphingobacteriia</taxon>
        <taxon>Sphingobacteriales</taxon>
        <taxon>Sphingobacteriaceae</taxon>
        <taxon>Olivibacter</taxon>
    </lineage>
</organism>
<dbReference type="Proteomes" id="UP001501411">
    <property type="component" value="Unassembled WGS sequence"/>
</dbReference>
<dbReference type="NCBIfam" id="TIGR01662">
    <property type="entry name" value="HAD-SF-IIIA"/>
    <property type="match status" value="1"/>
</dbReference>
<dbReference type="PIRSF" id="PIRSF006118">
    <property type="entry name" value="KDO8-P_Ptase"/>
    <property type="match status" value="1"/>
</dbReference>
<dbReference type="InterPro" id="IPR010023">
    <property type="entry name" value="KdsC_fam"/>
</dbReference>
<dbReference type="InterPro" id="IPR036412">
    <property type="entry name" value="HAD-like_sf"/>
</dbReference>
<evidence type="ECO:0000256" key="3">
    <source>
        <dbReference type="ARBA" id="ARBA00011881"/>
    </source>
</evidence>
<dbReference type="PANTHER" id="PTHR21485">
    <property type="entry name" value="HAD SUPERFAMILY MEMBERS CMAS AND KDSC"/>
    <property type="match status" value="1"/>
</dbReference>
<dbReference type="InterPro" id="IPR050793">
    <property type="entry name" value="CMP-NeuNAc_synthase"/>
</dbReference>
<dbReference type="PANTHER" id="PTHR21485:SF3">
    <property type="entry name" value="N-ACYLNEURAMINATE CYTIDYLYLTRANSFERASE"/>
    <property type="match status" value="1"/>
</dbReference>
<keyword evidence="4" id="KW-0479">Metal-binding</keyword>
<keyword evidence="5 7" id="KW-0378">Hydrolase</keyword>
<dbReference type="CDD" id="cd01630">
    <property type="entry name" value="HAD_KDO-like"/>
    <property type="match status" value="1"/>
</dbReference>
<dbReference type="Gene3D" id="3.40.50.1000">
    <property type="entry name" value="HAD superfamily/HAD-like"/>
    <property type="match status" value="1"/>
</dbReference>
<dbReference type="GO" id="GO:0016787">
    <property type="term" value="F:hydrolase activity"/>
    <property type="evidence" value="ECO:0007669"/>
    <property type="project" value="UniProtKB-KW"/>
</dbReference>
<protein>
    <submittedName>
        <fullName evidence="7">HAD-IIIA family hydrolase</fullName>
    </submittedName>
</protein>
<comment type="similarity">
    <text evidence="2">Belongs to the KdsC family.</text>
</comment>
<evidence type="ECO:0000256" key="6">
    <source>
        <dbReference type="ARBA" id="ARBA00022842"/>
    </source>
</evidence>
<proteinExistence type="inferred from homology"/>
<comment type="caution">
    <text evidence="7">The sequence shown here is derived from an EMBL/GenBank/DDBJ whole genome shotgun (WGS) entry which is preliminary data.</text>
</comment>
<sequence length="172" mass="18771">MLLEKLKAVKAFAFDVDGVLTNGTVMVTEEGHQLRTFNIKDGYAIQLAIKKGYPMIVLTGGKSQGVQRRMEGLGVKAVHLGVQDKLSVFNRWLENLGITAKEVLYMGDDIPDLAIMQRVGMPVCPADAVEEIKAIAAYISPKKGGDGAVRDVLEKVLKLQQVWDNDTSVRSG</sequence>
<dbReference type="Pfam" id="PF08282">
    <property type="entry name" value="Hydrolase_3"/>
    <property type="match status" value="1"/>
</dbReference>
<dbReference type="SFLD" id="SFLDG01138">
    <property type="entry name" value="C1.6.2:_Deoxy-d-mannose-octulo"/>
    <property type="match status" value="1"/>
</dbReference>
<accession>A0ABP9B153</accession>
<evidence type="ECO:0000256" key="5">
    <source>
        <dbReference type="ARBA" id="ARBA00022801"/>
    </source>
</evidence>
<keyword evidence="6" id="KW-0460">Magnesium</keyword>
<comment type="cofactor">
    <cofactor evidence="1">
        <name>Mg(2+)</name>
        <dbReference type="ChEBI" id="CHEBI:18420"/>
    </cofactor>
</comment>
<dbReference type="InterPro" id="IPR006549">
    <property type="entry name" value="HAD-SF_hydro_IIIA"/>
</dbReference>
<gene>
    <name evidence="7" type="ORF">GCM10023231_16420</name>
</gene>
<dbReference type="SFLD" id="SFLDS00003">
    <property type="entry name" value="Haloacid_Dehalogenase"/>
    <property type="match status" value="1"/>
</dbReference>
<reference evidence="8" key="1">
    <citation type="journal article" date="2019" name="Int. J. Syst. Evol. Microbiol.">
        <title>The Global Catalogue of Microorganisms (GCM) 10K type strain sequencing project: providing services to taxonomists for standard genome sequencing and annotation.</title>
        <authorList>
            <consortium name="The Broad Institute Genomics Platform"/>
            <consortium name="The Broad Institute Genome Sequencing Center for Infectious Disease"/>
            <person name="Wu L."/>
            <person name="Ma J."/>
        </authorList>
    </citation>
    <scope>NUCLEOTIDE SEQUENCE [LARGE SCALE GENOMIC DNA]</scope>
    <source>
        <strain evidence="8">JCM 18200</strain>
    </source>
</reference>
<evidence type="ECO:0000256" key="2">
    <source>
        <dbReference type="ARBA" id="ARBA00005893"/>
    </source>
</evidence>
<dbReference type="RefSeq" id="WP_345231271.1">
    <property type="nucleotide sequence ID" value="NZ_BAABIQ010000008.1"/>
</dbReference>
<dbReference type="EMBL" id="BAABIQ010000008">
    <property type="protein sequence ID" value="GAA4788862.1"/>
    <property type="molecule type" value="Genomic_DNA"/>
</dbReference>